<accession>A0A2N0RB77</accession>
<evidence type="ECO:0000313" key="4">
    <source>
        <dbReference type="Proteomes" id="UP000232688"/>
    </source>
</evidence>
<dbReference type="EMBL" id="CAGKOT010000004">
    <property type="protein sequence ID" value="CAB5333968.1"/>
    <property type="molecule type" value="Genomic_DNA"/>
</dbReference>
<proteinExistence type="predicted"/>
<dbReference type="Proteomes" id="UP000232688">
    <property type="component" value="Unassembled WGS sequence"/>
</dbReference>
<protein>
    <submittedName>
        <fullName evidence="3">Uncharacterized protein</fullName>
    </submittedName>
</protein>
<dbReference type="Proteomes" id="UP000232722">
    <property type="component" value="Unassembled WGS sequence"/>
</dbReference>
<reference evidence="3 4" key="4">
    <citation type="submission" date="2017-10" db="EMBL/GenBank/DDBJ databases">
        <title>Genome analyses suggest a sexual origin of heterokaryosis in a supposedly ancient asexual fungus.</title>
        <authorList>
            <person name="Corradi N."/>
            <person name="Sedzielewska K."/>
            <person name="Noel J."/>
            <person name="Charron P."/>
            <person name="Farinelli L."/>
            <person name="Marton T."/>
            <person name="Kruger M."/>
            <person name="Pelin A."/>
            <person name="Brachmann A."/>
            <person name="Corradi N."/>
        </authorList>
    </citation>
    <scope>NUCLEOTIDE SEQUENCE [LARGE SCALE GENOMIC DNA]</scope>
    <source>
        <strain evidence="3 4">A1</strain>
    </source>
</reference>
<dbReference type="OrthoDB" id="550575at2759"/>
<dbReference type="EMBL" id="LLXJ01000139">
    <property type="protein sequence ID" value="PKC14352.1"/>
    <property type="molecule type" value="Genomic_DNA"/>
</dbReference>
<dbReference type="VEuPathDB" id="FungiDB:RhiirA1_425791"/>
<reference evidence="2 5" key="1">
    <citation type="submission" date="2016-04" db="EMBL/GenBank/DDBJ databases">
        <title>Genome analyses suggest a sexual origin of heterokaryosis in a supposedly ancient asexual fungus.</title>
        <authorList>
            <person name="Ropars J."/>
            <person name="Sedzielewska K."/>
            <person name="Noel J."/>
            <person name="Charron P."/>
            <person name="Farinelli L."/>
            <person name="Marton T."/>
            <person name="Kruger M."/>
            <person name="Pelin A."/>
            <person name="Brachmann A."/>
            <person name="Corradi N."/>
        </authorList>
    </citation>
    <scope>NUCLEOTIDE SEQUENCE [LARGE SCALE GENOMIC DNA]</scope>
    <source>
        <strain evidence="2 5">A5</strain>
    </source>
</reference>
<evidence type="ECO:0000313" key="3">
    <source>
        <dbReference type="EMBL" id="PKC60555.1"/>
    </source>
</evidence>
<gene>
    <name evidence="1" type="ORF">CHRIB12_LOCUS3148</name>
    <name evidence="3" type="ORF">RhiirA1_425791</name>
    <name evidence="2" type="ORF">RhiirA5_350476</name>
</gene>
<sequence length="444" mass="51785">MDNDDLIKETNLIPISHLAFSIPLILANIFSCVPLEKYIVPCCLVSRWWNQLATERLWYRFQGLKNDTKTGSFAKFLKILQQSHLYFEDPIKYVDKRSIHNYGTYVKILDLEKLKINQEILLDTLDCCPRIEQLIIGGHREYRVLNSEQMNNIAKRLPELRLFKFNEIEINETSALGAIAENCLLLEELILKRDILCDGKVLLEITKNCKRLIKLDIQEKYYEDEIMLPCLSNCPNLTFLRIHQCIAISELLLLSIYKSCPKLTNVTITNVSEITTEFVIETFKHFKAKTLIIQNTERSLESEVQADGQSITVCLYDGDLGRIINYFRSNDDDEYVEYKMSNNKEQHILKELTLIDFPLNKTILGIICDVINQLSKLELSGIEKQKLSKSDVLEVIPKLKNLRHFSIRFSHPPEPLLEEDRNQLFQKCSQLESIKWHLTKNERK</sequence>
<dbReference type="InterPro" id="IPR032675">
    <property type="entry name" value="LRR_dom_sf"/>
</dbReference>
<evidence type="ECO:0000313" key="5">
    <source>
        <dbReference type="Proteomes" id="UP000232722"/>
    </source>
</evidence>
<reference evidence="1" key="5">
    <citation type="submission" date="2020-05" db="EMBL/GenBank/DDBJ databases">
        <authorList>
            <person name="Rincon C."/>
            <person name="Sanders R I."/>
            <person name="Robbins C."/>
            <person name="Chaturvedi A."/>
        </authorList>
    </citation>
    <scope>NUCLEOTIDE SEQUENCE</scope>
    <source>
        <strain evidence="1">CHB12</strain>
    </source>
</reference>
<name>A0A2N0RB77_9GLOM</name>
<dbReference type="Gene3D" id="3.80.10.10">
    <property type="entry name" value="Ribonuclease Inhibitor"/>
    <property type="match status" value="1"/>
</dbReference>
<evidence type="ECO:0000313" key="1">
    <source>
        <dbReference type="EMBL" id="CAB5333968.1"/>
    </source>
</evidence>
<comment type="caution">
    <text evidence="3">The sequence shown here is derived from an EMBL/GenBank/DDBJ whole genome shotgun (WGS) entry which is preliminary data.</text>
</comment>
<dbReference type="SUPFAM" id="SSF52047">
    <property type="entry name" value="RNI-like"/>
    <property type="match status" value="1"/>
</dbReference>
<reference evidence="3 4" key="3">
    <citation type="submission" date="2017-10" db="EMBL/GenBank/DDBJ databases">
        <title>Extensive intraspecific genome diversity in a model arbuscular mycorrhizal fungus.</title>
        <authorList>
            <person name="Chen E.C.H."/>
            <person name="Morin E."/>
            <person name="Baudet D."/>
            <person name="Noel J."/>
            <person name="Ndikumana S."/>
            <person name="Charron P."/>
            <person name="St-Onge C."/>
            <person name="Giorgi J."/>
            <person name="Grigoriev I.V."/>
            <person name="Roux C."/>
            <person name="Martin F.M."/>
            <person name="Corradi N."/>
        </authorList>
    </citation>
    <scope>NUCLEOTIDE SEQUENCE [LARGE SCALE GENOMIC DNA]</scope>
    <source>
        <strain evidence="3 4">A1</strain>
    </source>
</reference>
<dbReference type="Proteomes" id="UP000684084">
    <property type="component" value="Unassembled WGS sequence"/>
</dbReference>
<evidence type="ECO:0000313" key="2">
    <source>
        <dbReference type="EMBL" id="PKC14352.1"/>
    </source>
</evidence>
<dbReference type="VEuPathDB" id="FungiDB:FUN_023948"/>
<organism evidence="3 4">
    <name type="scientific">Rhizophagus irregularis</name>
    <dbReference type="NCBI Taxonomy" id="588596"/>
    <lineage>
        <taxon>Eukaryota</taxon>
        <taxon>Fungi</taxon>
        <taxon>Fungi incertae sedis</taxon>
        <taxon>Mucoromycota</taxon>
        <taxon>Glomeromycotina</taxon>
        <taxon>Glomeromycetes</taxon>
        <taxon>Glomerales</taxon>
        <taxon>Glomeraceae</taxon>
        <taxon>Rhizophagus</taxon>
    </lineage>
</organism>
<dbReference type="AlphaFoldDB" id="A0A2N0RB77"/>
<dbReference type="EMBL" id="LLXH01001129">
    <property type="protein sequence ID" value="PKC60555.1"/>
    <property type="molecule type" value="Genomic_DNA"/>
</dbReference>
<reference evidence="2 5" key="2">
    <citation type="submission" date="2017-09" db="EMBL/GenBank/DDBJ databases">
        <title>Extensive intraspecific genome diversity in a model arbuscular mycorrhizal fungus.</title>
        <authorList>
            <person name="Chen E.C."/>
            <person name="Morin E."/>
            <person name="Beaudet D."/>
            <person name="Noel J."/>
            <person name="Ndikumana S."/>
            <person name="Charron P."/>
            <person name="St-Onge C."/>
            <person name="Giorgi J."/>
            <person name="Grigoriev I.V."/>
            <person name="Roux C."/>
            <person name="Martin F.M."/>
            <person name="Corradi N."/>
        </authorList>
    </citation>
    <scope>NUCLEOTIDE SEQUENCE [LARGE SCALE GENOMIC DNA]</scope>
    <source>
        <strain evidence="2 5">A5</strain>
    </source>
</reference>
<dbReference type="VEuPathDB" id="FungiDB:RhiirFUN_004783"/>